<dbReference type="Proteomes" id="UP000507470">
    <property type="component" value="Unassembled WGS sequence"/>
</dbReference>
<proteinExistence type="predicted"/>
<keyword evidence="3" id="KW-1185">Reference proteome</keyword>
<name>A0A6J8ELM0_MYTCO</name>
<sequence length="224" mass="25687">MESKGSRSAAGRNENSDQGLARSTESIKMGTINICGWTRNNYEWRKGIFNSINSDIICVYETHLAKDGVINVPGFSWFGYIRVGIQTNLDRYNASIIKRSFDGILGLKFENRMNDSNFLVFAYYLSPENSCKSCGKSRLSDIITEFTVTHCEHVVSTDNEMKRSRFEMNQIPLEFMSSELRRNALINIINDIEVKHSQETPENIDVIYENLWTAEIIPEMTDKI</sequence>
<feature type="region of interest" description="Disordered" evidence="1">
    <location>
        <begin position="1"/>
        <end position="21"/>
    </location>
</feature>
<evidence type="ECO:0000256" key="1">
    <source>
        <dbReference type="SAM" id="MobiDB-lite"/>
    </source>
</evidence>
<dbReference type="EMBL" id="CACVKT020009308">
    <property type="protein sequence ID" value="CAC5421257.1"/>
    <property type="molecule type" value="Genomic_DNA"/>
</dbReference>
<dbReference type="SUPFAM" id="SSF56219">
    <property type="entry name" value="DNase I-like"/>
    <property type="match status" value="1"/>
</dbReference>
<protein>
    <recommendedName>
        <fullName evidence="4">Endonuclease/exonuclease/phosphatase domain-containing protein</fullName>
    </recommendedName>
</protein>
<evidence type="ECO:0008006" key="4">
    <source>
        <dbReference type="Google" id="ProtNLM"/>
    </source>
</evidence>
<evidence type="ECO:0000313" key="3">
    <source>
        <dbReference type="Proteomes" id="UP000507470"/>
    </source>
</evidence>
<evidence type="ECO:0000313" key="2">
    <source>
        <dbReference type="EMBL" id="CAC5421257.1"/>
    </source>
</evidence>
<dbReference type="OrthoDB" id="410381at2759"/>
<dbReference type="InterPro" id="IPR036691">
    <property type="entry name" value="Endo/exonu/phosph_ase_sf"/>
</dbReference>
<dbReference type="AlphaFoldDB" id="A0A6J8ELM0"/>
<accession>A0A6J8ELM0</accession>
<reference evidence="2 3" key="1">
    <citation type="submission" date="2020-06" db="EMBL/GenBank/DDBJ databases">
        <authorList>
            <person name="Li R."/>
            <person name="Bekaert M."/>
        </authorList>
    </citation>
    <scope>NUCLEOTIDE SEQUENCE [LARGE SCALE GENOMIC DNA]</scope>
    <source>
        <strain evidence="3">wild</strain>
    </source>
</reference>
<gene>
    <name evidence="2" type="ORF">MCOR_53397</name>
</gene>
<organism evidence="2 3">
    <name type="scientific">Mytilus coruscus</name>
    <name type="common">Sea mussel</name>
    <dbReference type="NCBI Taxonomy" id="42192"/>
    <lineage>
        <taxon>Eukaryota</taxon>
        <taxon>Metazoa</taxon>
        <taxon>Spiralia</taxon>
        <taxon>Lophotrochozoa</taxon>
        <taxon>Mollusca</taxon>
        <taxon>Bivalvia</taxon>
        <taxon>Autobranchia</taxon>
        <taxon>Pteriomorphia</taxon>
        <taxon>Mytilida</taxon>
        <taxon>Mytiloidea</taxon>
        <taxon>Mytilidae</taxon>
        <taxon>Mytilinae</taxon>
        <taxon>Mytilus</taxon>
    </lineage>
</organism>